<keyword evidence="4" id="KW-0808">Transferase</keyword>
<comment type="caution">
    <text evidence="7">The sequence shown here is derived from an EMBL/GenBank/DDBJ whole genome shotgun (WGS) entry which is preliminary data.</text>
</comment>
<evidence type="ECO:0000256" key="1">
    <source>
        <dbReference type="ARBA" id="ARBA00004240"/>
    </source>
</evidence>
<gene>
    <name evidence="7" type="ORF">CQA01_23200</name>
</gene>
<dbReference type="Gene3D" id="3.40.50.2000">
    <property type="entry name" value="Glycogen Phosphorylase B"/>
    <property type="match status" value="1"/>
</dbReference>
<keyword evidence="8" id="KW-1185">Reference proteome</keyword>
<dbReference type="Proteomes" id="UP000321301">
    <property type="component" value="Unassembled WGS sequence"/>
</dbReference>
<evidence type="ECO:0000313" key="7">
    <source>
        <dbReference type="EMBL" id="GEO21786.1"/>
    </source>
</evidence>
<comment type="subcellular location">
    <subcellularLocation>
        <location evidence="1">Endoplasmic reticulum</location>
    </subcellularLocation>
</comment>
<dbReference type="GO" id="GO:0016758">
    <property type="term" value="F:hexosyltransferase activity"/>
    <property type="evidence" value="ECO:0007669"/>
    <property type="project" value="InterPro"/>
</dbReference>
<accession>A0A512CC44</accession>
<dbReference type="NCBIfam" id="NF041548">
    <property type="entry name" value="PssE"/>
    <property type="match status" value="1"/>
</dbReference>
<evidence type="ECO:0000256" key="3">
    <source>
        <dbReference type="ARBA" id="ARBA00022676"/>
    </source>
</evidence>
<dbReference type="EMBL" id="BJYV01000009">
    <property type="protein sequence ID" value="GEO21786.1"/>
    <property type="molecule type" value="Genomic_DNA"/>
</dbReference>
<evidence type="ECO:0000256" key="5">
    <source>
        <dbReference type="ARBA" id="ARBA00022824"/>
    </source>
</evidence>
<evidence type="ECO:0000256" key="2">
    <source>
        <dbReference type="ARBA" id="ARBA00006962"/>
    </source>
</evidence>
<feature type="domain" description="Glycosyl transferase family 28 C-terminal" evidence="6">
    <location>
        <begin position="3"/>
        <end position="134"/>
    </location>
</feature>
<dbReference type="AlphaFoldDB" id="A0A512CC44"/>
<dbReference type="PANTHER" id="PTHR12867:SF6">
    <property type="entry name" value="N-ACETYLGLUCOSAMINYLDIPHOSPHODOLICHOL N-ACETYLGLUCOSAMINYLTRANSFERASE"/>
    <property type="match status" value="1"/>
</dbReference>
<dbReference type="RefSeq" id="WP_146947810.1">
    <property type="nucleotide sequence ID" value="NZ_BJYV01000009.1"/>
</dbReference>
<evidence type="ECO:0000259" key="6">
    <source>
        <dbReference type="Pfam" id="PF04101"/>
    </source>
</evidence>
<proteinExistence type="inferred from homology"/>
<dbReference type="PANTHER" id="PTHR12867">
    <property type="entry name" value="GLYCOSYL TRANSFERASE-RELATED"/>
    <property type="match status" value="1"/>
</dbReference>
<evidence type="ECO:0000256" key="4">
    <source>
        <dbReference type="ARBA" id="ARBA00022679"/>
    </source>
</evidence>
<dbReference type="InterPro" id="IPR007235">
    <property type="entry name" value="Glyco_trans_28_C"/>
</dbReference>
<dbReference type="Pfam" id="PF04101">
    <property type="entry name" value="Glyco_tran_28_C"/>
    <property type="match status" value="1"/>
</dbReference>
<evidence type="ECO:0000313" key="8">
    <source>
        <dbReference type="Proteomes" id="UP000321301"/>
    </source>
</evidence>
<keyword evidence="5" id="KW-0256">Endoplasmic reticulum</keyword>
<dbReference type="InterPro" id="IPR039042">
    <property type="entry name" value="Alg13-like"/>
</dbReference>
<keyword evidence="3" id="KW-0328">Glycosyltransferase</keyword>
<comment type="similarity">
    <text evidence="2">Belongs to the glycosyltransferase 28 family.</text>
</comment>
<name>A0A512CC44_9BACT</name>
<sequence>MKILVTVGTTRFDSLIKYIDETFADSAIEFTFQIADGKYEPINFPFFTFNSEIDTYYNESDIVVCHAGAGTIYKLLGINKKTIIVPNTERTDNHQLDIADYMGTRGYAITVKDFSLLAEAIRKVTETELISFEKHDFDKTREIMLFSLGELDN</sequence>
<protein>
    <recommendedName>
        <fullName evidence="6">Glycosyl transferase family 28 C-terminal domain-containing protein</fullName>
    </recommendedName>
</protein>
<organism evidence="7 8">
    <name type="scientific">Cyclobacterium qasimii</name>
    <dbReference type="NCBI Taxonomy" id="1350429"/>
    <lineage>
        <taxon>Bacteria</taxon>
        <taxon>Pseudomonadati</taxon>
        <taxon>Bacteroidota</taxon>
        <taxon>Cytophagia</taxon>
        <taxon>Cytophagales</taxon>
        <taxon>Cyclobacteriaceae</taxon>
        <taxon>Cyclobacterium</taxon>
    </lineage>
</organism>
<dbReference type="InterPro" id="IPR048097">
    <property type="entry name" value="Cps14G-like"/>
</dbReference>
<dbReference type="GO" id="GO:0006488">
    <property type="term" value="P:dolichol-linked oligosaccharide biosynthetic process"/>
    <property type="evidence" value="ECO:0007669"/>
    <property type="project" value="InterPro"/>
</dbReference>
<reference evidence="7 8" key="1">
    <citation type="submission" date="2019-07" db="EMBL/GenBank/DDBJ databases">
        <title>Whole genome shotgun sequence of Cyclobacterium qasimii NBRC 106168.</title>
        <authorList>
            <person name="Hosoyama A."/>
            <person name="Uohara A."/>
            <person name="Ohji S."/>
            <person name="Ichikawa N."/>
        </authorList>
    </citation>
    <scope>NUCLEOTIDE SEQUENCE [LARGE SCALE GENOMIC DNA]</scope>
    <source>
        <strain evidence="7 8">NBRC 106168</strain>
    </source>
</reference>
<dbReference type="SUPFAM" id="SSF53756">
    <property type="entry name" value="UDP-Glycosyltransferase/glycogen phosphorylase"/>
    <property type="match status" value="1"/>
</dbReference>